<dbReference type="SUPFAM" id="SSF56672">
    <property type="entry name" value="DNA/RNA polymerases"/>
    <property type="match status" value="2"/>
</dbReference>
<evidence type="ECO:0000259" key="2">
    <source>
        <dbReference type="PROSITE" id="PS50994"/>
    </source>
</evidence>
<dbReference type="PANTHER" id="PTHR47331">
    <property type="entry name" value="PHD-TYPE DOMAIN-CONTAINING PROTEIN"/>
    <property type="match status" value="1"/>
</dbReference>
<keyword evidence="1" id="KW-0238">DNA-binding</keyword>
<dbReference type="InterPro" id="IPR043502">
    <property type="entry name" value="DNA/RNA_pol_sf"/>
</dbReference>
<dbReference type="GO" id="GO:0015074">
    <property type="term" value="P:DNA integration"/>
    <property type="evidence" value="ECO:0007669"/>
    <property type="project" value="InterPro"/>
</dbReference>
<dbReference type="Proteomes" id="UP000225706">
    <property type="component" value="Unassembled WGS sequence"/>
</dbReference>
<dbReference type="Pfam" id="PF05380">
    <property type="entry name" value="Peptidase_A17"/>
    <property type="match status" value="1"/>
</dbReference>
<organism evidence="3 4">
    <name type="scientific">Stylophora pistillata</name>
    <name type="common">Smooth cauliflower coral</name>
    <dbReference type="NCBI Taxonomy" id="50429"/>
    <lineage>
        <taxon>Eukaryota</taxon>
        <taxon>Metazoa</taxon>
        <taxon>Cnidaria</taxon>
        <taxon>Anthozoa</taxon>
        <taxon>Hexacorallia</taxon>
        <taxon>Scleractinia</taxon>
        <taxon>Astrocoeniina</taxon>
        <taxon>Pocilloporidae</taxon>
        <taxon>Stylophora</taxon>
    </lineage>
</organism>
<dbReference type="OrthoDB" id="5978662at2759"/>
<dbReference type="GO" id="GO:0003677">
    <property type="term" value="F:DNA binding"/>
    <property type="evidence" value="ECO:0007669"/>
    <property type="project" value="UniProtKB-KW"/>
</dbReference>
<dbReference type="InterPro" id="IPR012337">
    <property type="entry name" value="RNaseH-like_sf"/>
</dbReference>
<dbReference type="Gene3D" id="3.30.70.270">
    <property type="match status" value="1"/>
</dbReference>
<evidence type="ECO:0000313" key="4">
    <source>
        <dbReference type="Proteomes" id="UP000225706"/>
    </source>
</evidence>
<dbReference type="Gene3D" id="3.10.10.10">
    <property type="entry name" value="HIV Type 1 Reverse Transcriptase, subunit A, domain 1"/>
    <property type="match status" value="1"/>
</dbReference>
<dbReference type="InterPro" id="IPR043128">
    <property type="entry name" value="Rev_trsase/Diguanyl_cyclase"/>
</dbReference>
<dbReference type="InterPro" id="IPR010998">
    <property type="entry name" value="Integrase_recombinase_N"/>
</dbReference>
<gene>
    <name evidence="3" type="ORF">AWC38_SpisGene22527</name>
</gene>
<reference evidence="4" key="1">
    <citation type="journal article" date="2017" name="bioRxiv">
        <title>Comparative analysis of the genomes of Stylophora pistillata and Acropora digitifera provides evidence for extensive differences between species of corals.</title>
        <authorList>
            <person name="Voolstra C.R."/>
            <person name="Li Y."/>
            <person name="Liew Y.J."/>
            <person name="Baumgarten S."/>
            <person name="Zoccola D."/>
            <person name="Flot J.-F."/>
            <person name="Tambutte S."/>
            <person name="Allemand D."/>
            <person name="Aranda M."/>
        </authorList>
    </citation>
    <scope>NUCLEOTIDE SEQUENCE [LARGE SCALE GENOMIC DNA]</scope>
</reference>
<dbReference type="EMBL" id="LSMT01000989">
    <property type="protein sequence ID" value="PFX13389.1"/>
    <property type="molecule type" value="Genomic_DNA"/>
</dbReference>
<dbReference type="PROSITE" id="PS50994">
    <property type="entry name" value="INTEGRASE"/>
    <property type="match status" value="1"/>
</dbReference>
<comment type="caution">
    <text evidence="3">The sequence shown here is derived from an EMBL/GenBank/DDBJ whole genome shotgun (WGS) entry which is preliminary data.</text>
</comment>
<dbReference type="Gene3D" id="3.30.420.10">
    <property type="entry name" value="Ribonuclease H-like superfamily/Ribonuclease H"/>
    <property type="match status" value="1"/>
</dbReference>
<keyword evidence="4" id="KW-1185">Reference proteome</keyword>
<dbReference type="Gene3D" id="1.10.150.130">
    <property type="match status" value="1"/>
</dbReference>
<protein>
    <recommendedName>
        <fullName evidence="2">Integrase catalytic domain-containing protein</fullName>
    </recommendedName>
</protein>
<evidence type="ECO:0000256" key="1">
    <source>
        <dbReference type="ARBA" id="ARBA00023125"/>
    </source>
</evidence>
<dbReference type="InterPro" id="IPR001584">
    <property type="entry name" value="Integrase_cat-core"/>
</dbReference>
<accession>A0A2B4R9A8</accession>
<proteinExistence type="predicted"/>
<dbReference type="SUPFAM" id="SSF47823">
    <property type="entry name" value="lambda integrase-like, N-terminal domain"/>
    <property type="match status" value="1"/>
</dbReference>
<dbReference type="SUPFAM" id="SSF53098">
    <property type="entry name" value="Ribonuclease H-like"/>
    <property type="match status" value="1"/>
</dbReference>
<sequence length="1330" mass="152208">MSDSEVPSDKKQRLIKEINKEIDKVKYFMEEIKELIEIQDYSEMEIVNKRAVKIIAKLSDLISQTEELKIERGMSPRTVRQWRKDIKSNIGGQVLWAHLNTGFGHSFISREAVKLVKLKPTGHEAREILTVNGTKVQTMPIFDTHITSLDGKSCKTVEFNGSKLAYFTTVRRPDMNQLKLKYSHTQDKRFYMTSTGEHQLRLILRDGVYSRIRTERVLKGHPGEPLAEETTFGWVVHGGDEYESGSSCMYIREVNDYNKLYSLDVQGVEDRGENGQLDVLRDFKEGVVRRHDGMYEVGFPWIPGPTLTNTNEALSRKRLKNVERKLSRDKKLKGEYGGIIEEQLRAGVIEEAPQIPSGKHVFYMPHKPIVKQSAVTTKSANVRKSALLGVIAKAFFQIGLKEEDRDAVRFYFNIKGIEKHLRFTRVPFGVEASPFLLGATVQHHFEQQGSEFEETVRALKENTYVDNLMQTGGNVEKLVWFKEESTAILESARFPVHKWESNVKVHESEGMPNPSKILGHVWNKDDDTLELLAKPFPQEHPVTKHTILSYLGTVYDPLGIISPTMAKGNHIYQEACNEKKSWNAEVSSRLKNQWLSMVAPYWITNPRRGWKVFVSNRVKKIPKTAGPINITWKYCPSELNVADLGSRGATIVKMERGNWFDGPDCLLDKRWWPEQPRLNSTKETDEESKVTQEVVLCTQERMIDEWDALLERSTYWHTMRVTAWVLRFIRNCKVSKKEQGKCYIIIFTCASSRVVHLEVARTQMADEFKSKLNAFILRRTRPRIIISNNAKTFKATADLIKTVRRSEKLQNYLACENIRWQFNLAKSPWWGAIYERLIKEIKKTLHKTLGRSHLSYEAFQSVIMDIERNLNNRPLTYVEAEREEEAVLTPNMILWGRDVYAVEETEGSVAEKLTRMAKRLENAETNAWKRWKRTRRNFQSHPSVNQNQEFVCQELKKLLAPGAVVEVRQEDALVVNPLERTLVKHWRSRGFRIFTYLDDGIGREQGFAEACSISQSVRKGVRFSGFVANEEKSVWLPSQCVELLGFTVDLKVATFHFPPPREDALKQLLDFIIAKDFCISARTLFRLTGSLVSVSLAMGPVVRLWMRAMYRDICLDPHWNQPICLSSDSCLEVLFWKQNFDNSGYPIWAPSPKIEVLSYSDASGLGWGGFAFHINVPSGDTGKLDLSFLVPVVGLQHPVLHQLVRVLPSVLLQDKTPKTVNSYLLKLIQANKSVSTINSALNGVSWVQKKVGQPQVTENPFVTHVADGARKILARSPERKKPLTAGQVLCIMTHLEKGSLADVQVAVIFAMGFFGFLWWDDLSNLTVDDL</sequence>
<dbReference type="InterPro" id="IPR008042">
    <property type="entry name" value="Retrotrans_Pao"/>
</dbReference>
<dbReference type="InterPro" id="IPR036397">
    <property type="entry name" value="RNaseH_sf"/>
</dbReference>
<evidence type="ECO:0000313" key="3">
    <source>
        <dbReference type="EMBL" id="PFX13389.1"/>
    </source>
</evidence>
<feature type="domain" description="Integrase catalytic" evidence="2">
    <location>
        <begin position="716"/>
        <end position="898"/>
    </location>
</feature>
<name>A0A2B4R9A8_STYPI</name>